<dbReference type="EMBL" id="NHYE01000789">
    <property type="protein sequence ID" value="PPR03019.1"/>
    <property type="molecule type" value="Genomic_DNA"/>
</dbReference>
<feature type="region of interest" description="Disordered" evidence="1">
    <location>
        <begin position="222"/>
        <end position="264"/>
    </location>
</feature>
<comment type="caution">
    <text evidence="2">The sequence shown here is derived from an EMBL/GenBank/DDBJ whole genome shotgun (WGS) entry which is preliminary data.</text>
</comment>
<protein>
    <submittedName>
        <fullName evidence="2">Uncharacterized protein</fullName>
    </submittedName>
</protein>
<sequence length="264" mass="30052">MRWSLILYVFACGQYLLSLSSCALALPVVSLVDLQERARTSFLKTHRTRTNLLKIPSKLYRVSAEEHKYVYRFPSTGHVIRDQVEKKRRQSDGKRLLKKSDADHIFDLSLHKARPNPSTLHFFRNLPPALHKEIRTIMNRPHNVALIPAHINRGKGQVVKHALNGKHITPKKARDDYTRISYSSAKRTARLLDEAFRKHKHPTELRKNLAFAMRDAKIFLHEEKSPATSASTSPANSTPEKPPQKTPPNSPSASERGSPQHRGS</sequence>
<reference evidence="2 3" key="1">
    <citation type="journal article" date="2018" name="Evol. Lett.">
        <title>Horizontal gene cluster transfer increased hallucinogenic mushroom diversity.</title>
        <authorList>
            <person name="Reynolds H.T."/>
            <person name="Vijayakumar V."/>
            <person name="Gluck-Thaler E."/>
            <person name="Korotkin H.B."/>
            <person name="Matheny P.B."/>
            <person name="Slot J.C."/>
        </authorList>
    </citation>
    <scope>NUCLEOTIDE SEQUENCE [LARGE SCALE GENOMIC DNA]</scope>
    <source>
        <strain evidence="2 3">SRW20</strain>
    </source>
</reference>
<dbReference type="PROSITE" id="PS51257">
    <property type="entry name" value="PROKAR_LIPOPROTEIN"/>
    <property type="match status" value="1"/>
</dbReference>
<feature type="compositionally biased region" description="Pro residues" evidence="1">
    <location>
        <begin position="240"/>
        <end position="250"/>
    </location>
</feature>
<evidence type="ECO:0000313" key="2">
    <source>
        <dbReference type="EMBL" id="PPR03019.1"/>
    </source>
</evidence>
<keyword evidence="3" id="KW-1185">Reference proteome</keyword>
<organism evidence="2 3">
    <name type="scientific">Gymnopilus dilepis</name>
    <dbReference type="NCBI Taxonomy" id="231916"/>
    <lineage>
        <taxon>Eukaryota</taxon>
        <taxon>Fungi</taxon>
        <taxon>Dikarya</taxon>
        <taxon>Basidiomycota</taxon>
        <taxon>Agaricomycotina</taxon>
        <taxon>Agaricomycetes</taxon>
        <taxon>Agaricomycetidae</taxon>
        <taxon>Agaricales</taxon>
        <taxon>Agaricineae</taxon>
        <taxon>Hymenogastraceae</taxon>
        <taxon>Gymnopilus</taxon>
    </lineage>
</organism>
<dbReference type="OrthoDB" id="3045283at2759"/>
<dbReference type="InParanoid" id="A0A409YJ08"/>
<evidence type="ECO:0000256" key="1">
    <source>
        <dbReference type="SAM" id="MobiDB-lite"/>
    </source>
</evidence>
<name>A0A409YJ08_9AGAR</name>
<accession>A0A409YJ08</accession>
<evidence type="ECO:0000313" key="3">
    <source>
        <dbReference type="Proteomes" id="UP000284706"/>
    </source>
</evidence>
<proteinExistence type="predicted"/>
<gene>
    <name evidence="2" type="ORF">CVT26_004546</name>
</gene>
<dbReference type="Proteomes" id="UP000284706">
    <property type="component" value="Unassembled WGS sequence"/>
</dbReference>
<dbReference type="AlphaFoldDB" id="A0A409YJ08"/>
<feature type="compositionally biased region" description="Low complexity" evidence="1">
    <location>
        <begin position="226"/>
        <end position="239"/>
    </location>
</feature>